<name>A0A0B8P0S7_9VIBR</name>
<dbReference type="Proteomes" id="UP000031671">
    <property type="component" value="Unassembled WGS sequence"/>
</dbReference>
<evidence type="ECO:0000313" key="2">
    <source>
        <dbReference type="Proteomes" id="UP000031671"/>
    </source>
</evidence>
<protein>
    <submittedName>
        <fullName evidence="1">Putative phosphatase</fullName>
    </submittedName>
</protein>
<dbReference type="AlphaFoldDB" id="A0A0B8P0S7"/>
<keyword evidence="2" id="KW-1185">Reference proteome</keyword>
<evidence type="ECO:0000313" key="1">
    <source>
        <dbReference type="EMBL" id="GAM56584.1"/>
    </source>
</evidence>
<accession>A0A0B8P0S7</accession>
<comment type="caution">
    <text evidence="1">The sequence shown here is derived from an EMBL/GenBank/DDBJ whole genome shotgun (WGS) entry which is preliminary data.</text>
</comment>
<organism evidence="1 2">
    <name type="scientific">Vibrio ishigakensis</name>
    <dbReference type="NCBI Taxonomy" id="1481914"/>
    <lineage>
        <taxon>Bacteria</taxon>
        <taxon>Pseudomonadati</taxon>
        <taxon>Pseudomonadota</taxon>
        <taxon>Gammaproteobacteria</taxon>
        <taxon>Vibrionales</taxon>
        <taxon>Vibrionaceae</taxon>
        <taxon>Vibrio</taxon>
    </lineage>
</organism>
<gene>
    <name evidence="1" type="ORF">JCM19231_5163</name>
</gene>
<dbReference type="PANTHER" id="PTHR35399:SF2">
    <property type="entry name" value="DUF839 DOMAIN-CONTAINING PROTEIN"/>
    <property type="match status" value="1"/>
</dbReference>
<dbReference type="PANTHER" id="PTHR35399">
    <property type="entry name" value="SLR8030 PROTEIN"/>
    <property type="match status" value="1"/>
</dbReference>
<reference evidence="1 2" key="1">
    <citation type="submission" date="2015-01" db="EMBL/GenBank/DDBJ databases">
        <title>Vibrio sp. C1 JCM 19231 whole genome shotgun sequence.</title>
        <authorList>
            <person name="Sawabe T."/>
            <person name="Meirelles P."/>
            <person name="Feng G."/>
            <person name="Sayaka M."/>
            <person name="Hattori M."/>
            <person name="Ohkuma M."/>
        </authorList>
    </citation>
    <scope>NUCLEOTIDE SEQUENCE [LARGE SCALE GENOMIC DNA]</scope>
    <source>
        <strain evidence="2">JCM 19231</strain>
    </source>
</reference>
<dbReference type="Pfam" id="PF05787">
    <property type="entry name" value="PhoX"/>
    <property type="match status" value="1"/>
</dbReference>
<proteinExistence type="predicted"/>
<dbReference type="InterPro" id="IPR008557">
    <property type="entry name" value="PhoX"/>
</dbReference>
<reference evidence="1 2" key="2">
    <citation type="submission" date="2015-01" db="EMBL/GenBank/DDBJ databases">
        <authorList>
            <consortium name="NBRP consortium"/>
            <person name="Sawabe T."/>
            <person name="Meirelles P."/>
            <person name="Feng G."/>
            <person name="Sayaka M."/>
            <person name="Hattori M."/>
            <person name="Ohkuma M."/>
        </authorList>
    </citation>
    <scope>NUCLEOTIDE SEQUENCE [LARGE SCALE GENOMIC DNA]</scope>
    <source>
        <strain evidence="2">JCM 19231</strain>
    </source>
</reference>
<sequence>MISWGDPIFVDAPEFAQDGKQNSAAQAMQFGDNTDGMSLFPISKDRAVLAINNEYTNYEYLFAHQGKSMTADDVKKAQAAHGVTVVEIVKKNGQWVVDKSGERNRRITANTEMMLTGPAAGHALLKTQADASGTKVLGTFNNCANGETPWGTYLTCEENFHGYFGTEGKVELDADSVDTA</sequence>
<dbReference type="EMBL" id="BBRZ01000033">
    <property type="protein sequence ID" value="GAM56584.1"/>
    <property type="molecule type" value="Genomic_DNA"/>
</dbReference>